<accession>A0AAV7SQP0</accession>
<feature type="region of interest" description="Disordered" evidence="1">
    <location>
        <begin position="20"/>
        <end position="42"/>
    </location>
</feature>
<protein>
    <submittedName>
        <fullName evidence="2">Uncharacterized protein</fullName>
    </submittedName>
</protein>
<feature type="compositionally biased region" description="Basic residues" evidence="1">
    <location>
        <begin position="57"/>
        <end position="75"/>
    </location>
</feature>
<organism evidence="2 3">
    <name type="scientific">Pleurodeles waltl</name>
    <name type="common">Iberian ribbed newt</name>
    <dbReference type="NCBI Taxonomy" id="8319"/>
    <lineage>
        <taxon>Eukaryota</taxon>
        <taxon>Metazoa</taxon>
        <taxon>Chordata</taxon>
        <taxon>Craniata</taxon>
        <taxon>Vertebrata</taxon>
        <taxon>Euteleostomi</taxon>
        <taxon>Amphibia</taxon>
        <taxon>Batrachia</taxon>
        <taxon>Caudata</taxon>
        <taxon>Salamandroidea</taxon>
        <taxon>Salamandridae</taxon>
        <taxon>Pleurodelinae</taxon>
        <taxon>Pleurodeles</taxon>
    </lineage>
</organism>
<dbReference type="Proteomes" id="UP001066276">
    <property type="component" value="Chromosome 4_2"/>
</dbReference>
<feature type="region of interest" description="Disordered" evidence="1">
    <location>
        <begin position="55"/>
        <end position="75"/>
    </location>
</feature>
<evidence type="ECO:0000313" key="2">
    <source>
        <dbReference type="EMBL" id="KAJ1166409.1"/>
    </source>
</evidence>
<sequence length="103" mass="11938">METYPVYRPLVYLPTLVDRHIGGHSEPRRRRKPPAWREPPEDRTAVILTFPLGWRATAKRPPARPAGKHQQRGSRLRMEPAELLVCDGCSCTRRDFQCLLGRH</sequence>
<gene>
    <name evidence="2" type="ORF">NDU88_006813</name>
</gene>
<evidence type="ECO:0000256" key="1">
    <source>
        <dbReference type="SAM" id="MobiDB-lite"/>
    </source>
</evidence>
<name>A0AAV7SQP0_PLEWA</name>
<keyword evidence="3" id="KW-1185">Reference proteome</keyword>
<evidence type="ECO:0000313" key="3">
    <source>
        <dbReference type="Proteomes" id="UP001066276"/>
    </source>
</evidence>
<dbReference type="EMBL" id="JANPWB010000008">
    <property type="protein sequence ID" value="KAJ1166409.1"/>
    <property type="molecule type" value="Genomic_DNA"/>
</dbReference>
<proteinExistence type="predicted"/>
<comment type="caution">
    <text evidence="2">The sequence shown here is derived from an EMBL/GenBank/DDBJ whole genome shotgun (WGS) entry which is preliminary data.</text>
</comment>
<reference evidence="2" key="1">
    <citation type="journal article" date="2022" name="bioRxiv">
        <title>Sequencing and chromosome-scale assembly of the giantPleurodeles waltlgenome.</title>
        <authorList>
            <person name="Brown T."/>
            <person name="Elewa A."/>
            <person name="Iarovenko S."/>
            <person name="Subramanian E."/>
            <person name="Araus A.J."/>
            <person name="Petzold A."/>
            <person name="Susuki M."/>
            <person name="Suzuki K.-i.T."/>
            <person name="Hayashi T."/>
            <person name="Toyoda A."/>
            <person name="Oliveira C."/>
            <person name="Osipova E."/>
            <person name="Leigh N.D."/>
            <person name="Simon A."/>
            <person name="Yun M.H."/>
        </authorList>
    </citation>
    <scope>NUCLEOTIDE SEQUENCE</scope>
    <source>
        <strain evidence="2">20211129_DDA</strain>
        <tissue evidence="2">Liver</tissue>
    </source>
</reference>
<dbReference type="AlphaFoldDB" id="A0AAV7SQP0"/>